<feature type="region of interest" description="Disordered" evidence="1">
    <location>
        <begin position="1"/>
        <end position="56"/>
    </location>
</feature>
<reference evidence="2 3" key="1">
    <citation type="submission" date="2018-01" db="EMBL/GenBank/DDBJ databases">
        <title>Genome characterization of the sugarcane-associated fungus Trichoderma ghanense CCMA-1212 and their application in lignocelulose bioconversion.</title>
        <authorList>
            <person name="Steindorff A.S."/>
            <person name="Mendes T.D."/>
            <person name="Vilela E.S.D."/>
            <person name="Rodrigues D.S."/>
            <person name="Formighieri E.F."/>
            <person name="Melo I.S."/>
            <person name="Favaro L.C.L."/>
        </authorList>
    </citation>
    <scope>NUCLEOTIDE SEQUENCE [LARGE SCALE GENOMIC DNA]</scope>
    <source>
        <strain evidence="2 3">CCMA-1212</strain>
    </source>
</reference>
<dbReference type="GeneID" id="300578220"/>
<sequence length="220" mass="24213">MAPRGGQERPRPDFIAQHRLPPYSDEVQSAQPSVGPSKSNVTKRQHLRPASRPSTVEPTAKCALVSHFIWSRVGLDMQHLRPEHSGVVPTRAAASDRSANPDLPCVESRSAARRSASQVRPSSRPCNFRRQMTRLLKLWLARGVRQIPRSVTQMPACLRACLAGMGPSTCQGISTFSWAEPSRPNESCPQQDSRRNSASCHGVCALPVRPRTHDLLSLEG</sequence>
<evidence type="ECO:0000313" key="2">
    <source>
        <dbReference type="EMBL" id="TFB01582.1"/>
    </source>
</evidence>
<feature type="compositionally biased region" description="Low complexity" evidence="1">
    <location>
        <begin position="113"/>
        <end position="124"/>
    </location>
</feature>
<feature type="compositionally biased region" description="Polar residues" evidence="1">
    <location>
        <begin position="26"/>
        <end position="40"/>
    </location>
</feature>
<evidence type="ECO:0000256" key="1">
    <source>
        <dbReference type="SAM" id="MobiDB-lite"/>
    </source>
</evidence>
<feature type="compositionally biased region" description="Basic and acidic residues" evidence="1">
    <location>
        <begin position="1"/>
        <end position="12"/>
    </location>
</feature>
<proteinExistence type="predicted"/>
<keyword evidence="3" id="KW-1185">Reference proteome</keyword>
<dbReference type="Proteomes" id="UP001642720">
    <property type="component" value="Unassembled WGS sequence"/>
</dbReference>
<organism evidence="2 3">
    <name type="scientific">Trichoderma ghanense</name>
    <dbReference type="NCBI Taxonomy" id="65468"/>
    <lineage>
        <taxon>Eukaryota</taxon>
        <taxon>Fungi</taxon>
        <taxon>Dikarya</taxon>
        <taxon>Ascomycota</taxon>
        <taxon>Pezizomycotina</taxon>
        <taxon>Sordariomycetes</taxon>
        <taxon>Hypocreomycetidae</taxon>
        <taxon>Hypocreales</taxon>
        <taxon>Hypocreaceae</taxon>
        <taxon>Trichoderma</taxon>
    </lineage>
</organism>
<evidence type="ECO:0000313" key="3">
    <source>
        <dbReference type="Proteomes" id="UP001642720"/>
    </source>
</evidence>
<feature type="region of interest" description="Disordered" evidence="1">
    <location>
        <begin position="89"/>
        <end position="124"/>
    </location>
</feature>
<accession>A0ABY2H022</accession>
<protein>
    <submittedName>
        <fullName evidence="2">Uncharacterized protein</fullName>
    </submittedName>
</protein>
<gene>
    <name evidence="2" type="ORF">CCMA1212_006556</name>
</gene>
<dbReference type="RefSeq" id="XP_073557783.1">
    <property type="nucleotide sequence ID" value="XM_073703770.1"/>
</dbReference>
<name>A0ABY2H022_9HYPO</name>
<dbReference type="EMBL" id="PPTA01000008">
    <property type="protein sequence ID" value="TFB01582.1"/>
    <property type="molecule type" value="Genomic_DNA"/>
</dbReference>
<comment type="caution">
    <text evidence="2">The sequence shown here is derived from an EMBL/GenBank/DDBJ whole genome shotgun (WGS) entry which is preliminary data.</text>
</comment>